<dbReference type="InterPro" id="IPR035979">
    <property type="entry name" value="RBD_domain_sf"/>
</dbReference>
<feature type="domain" description="RRM" evidence="5">
    <location>
        <begin position="462"/>
        <end position="543"/>
    </location>
</feature>
<feature type="domain" description="RRM" evidence="5">
    <location>
        <begin position="374"/>
        <end position="447"/>
    </location>
</feature>
<evidence type="ECO:0000256" key="2">
    <source>
        <dbReference type="ARBA" id="ARBA00022884"/>
    </source>
</evidence>
<dbReference type="InterPro" id="IPR000504">
    <property type="entry name" value="RRM_dom"/>
</dbReference>
<evidence type="ECO:0000313" key="6">
    <source>
        <dbReference type="EMBL" id="CAG5163884.1"/>
    </source>
</evidence>
<dbReference type="AlphaFoldDB" id="A0A8J2N713"/>
<feature type="region of interest" description="Disordered" evidence="4">
    <location>
        <begin position="605"/>
        <end position="660"/>
    </location>
</feature>
<keyword evidence="7" id="KW-1185">Reference proteome</keyword>
<dbReference type="GeneID" id="67018475"/>
<proteinExistence type="predicted"/>
<dbReference type="RefSeq" id="XP_043170128.1">
    <property type="nucleotide sequence ID" value="XM_043314193.1"/>
</dbReference>
<dbReference type="EMBL" id="CAJRGZ010000019">
    <property type="protein sequence ID" value="CAG5163884.1"/>
    <property type="molecule type" value="Genomic_DNA"/>
</dbReference>
<reference evidence="6" key="1">
    <citation type="submission" date="2021-05" db="EMBL/GenBank/DDBJ databases">
        <authorList>
            <person name="Stam R."/>
        </authorList>
    </citation>
    <scope>NUCLEOTIDE SEQUENCE</scope>
    <source>
        <strain evidence="6">CS162</strain>
    </source>
</reference>
<accession>A0A8J2N713</accession>
<feature type="region of interest" description="Disordered" evidence="4">
    <location>
        <begin position="262"/>
        <end position="285"/>
    </location>
</feature>
<dbReference type="GO" id="GO:0003723">
    <property type="term" value="F:RNA binding"/>
    <property type="evidence" value="ECO:0007669"/>
    <property type="project" value="UniProtKB-UniRule"/>
</dbReference>
<gene>
    <name evidence="6" type="ORF">ALTATR162_LOCUS6571</name>
</gene>
<evidence type="ECO:0000256" key="1">
    <source>
        <dbReference type="ARBA" id="ARBA00022737"/>
    </source>
</evidence>
<dbReference type="InterPro" id="IPR012677">
    <property type="entry name" value="Nucleotide-bd_a/b_plait_sf"/>
</dbReference>
<keyword evidence="1" id="KW-0677">Repeat</keyword>
<evidence type="ECO:0000256" key="4">
    <source>
        <dbReference type="SAM" id="MobiDB-lite"/>
    </source>
</evidence>
<dbReference type="Proteomes" id="UP000676310">
    <property type="component" value="Unassembled WGS sequence"/>
</dbReference>
<protein>
    <recommendedName>
        <fullName evidence="5">RRM domain-containing protein</fullName>
    </recommendedName>
</protein>
<comment type="caution">
    <text evidence="6">The sequence shown here is derived from an EMBL/GenBank/DDBJ whole genome shotgun (WGS) entry which is preliminary data.</text>
</comment>
<dbReference type="PROSITE" id="PS50102">
    <property type="entry name" value="RRM"/>
    <property type="match status" value="2"/>
</dbReference>
<name>A0A8J2N713_9PLEO</name>
<dbReference type="SMART" id="SM00360">
    <property type="entry name" value="RRM"/>
    <property type="match status" value="2"/>
</dbReference>
<evidence type="ECO:0000259" key="5">
    <source>
        <dbReference type="PROSITE" id="PS50102"/>
    </source>
</evidence>
<evidence type="ECO:0000256" key="3">
    <source>
        <dbReference type="PROSITE-ProRule" id="PRU00176"/>
    </source>
</evidence>
<sequence>MQHTDTDTRQLWSHYQSRTLQKFDIYDPSNVLLCISVCPPSSLLRSFAAVVFRLASFGLSTLLAAAGSISGYPTGLSTRLLISVTSELTTMSTNGRQQNYAPPNAGYKGQHMLNNYNQHGQGHGSAQYLPRGLPMSPHGDNGMQGLTSNMAALNMHASYGSSATSKSASSALSGGSSDYGNIPLSNGQGLWVPNQQVLGSMYQMIPGAQQQTAMAASSSMYNHTGAYVPQAAYQYGQTVIDNSAMPPAWAARMSSAEMPSLMTPRRDSISSNENDNPGTPYGSGGMYHRYGNNTAIMDRSPNALYSSSATPSPSQLAHPYQVMAPIPKQQIMPTLPPNLLALVHQEPPIPRAIPAPSSPHKPLDRSLENKTGETNVYIRGLLPETTDEILHLWGKRFGDIQSSKSIIDLKTNLCKGFGFIKYHNFEDAEDCIRGFHYLGYEVSFARESFYSKLKKFADECNTNLYVSNIPKNMNEHELASIFAPHKVCSSRILRDSSGTGRGVGFARFESRDICDEVIKEFNNTPVSKPGGEEHLIQIRFSDTHEQKMLKQQTAAGRVFRAAEYEVGVAQARALGTPERYLSVSPIPAGHANEFEMFMRGQRQPWSPPVPSTLGSTRSCYIPHGGPIKSDDGVSEDGVVIKTNPATPVKADKSASPSRTD</sequence>
<organism evidence="6 7">
    <name type="scientific">Alternaria atra</name>
    <dbReference type="NCBI Taxonomy" id="119953"/>
    <lineage>
        <taxon>Eukaryota</taxon>
        <taxon>Fungi</taxon>
        <taxon>Dikarya</taxon>
        <taxon>Ascomycota</taxon>
        <taxon>Pezizomycotina</taxon>
        <taxon>Dothideomycetes</taxon>
        <taxon>Pleosporomycetidae</taxon>
        <taxon>Pleosporales</taxon>
        <taxon>Pleosporineae</taxon>
        <taxon>Pleosporaceae</taxon>
        <taxon>Alternaria</taxon>
        <taxon>Alternaria sect. Ulocladioides</taxon>
    </lineage>
</organism>
<dbReference type="Pfam" id="PF00076">
    <property type="entry name" value="RRM_1"/>
    <property type="match status" value="2"/>
</dbReference>
<dbReference type="Gene3D" id="3.30.70.330">
    <property type="match status" value="2"/>
</dbReference>
<evidence type="ECO:0000313" key="7">
    <source>
        <dbReference type="Proteomes" id="UP000676310"/>
    </source>
</evidence>
<dbReference type="SUPFAM" id="SSF54928">
    <property type="entry name" value="RNA-binding domain, RBD"/>
    <property type="match status" value="2"/>
</dbReference>
<dbReference type="OrthoDB" id="271725at2759"/>
<keyword evidence="2 3" id="KW-0694">RNA-binding</keyword>
<dbReference type="PANTHER" id="PTHR24012">
    <property type="entry name" value="RNA BINDING PROTEIN"/>
    <property type="match status" value="1"/>
</dbReference>